<dbReference type="PANTHER" id="PTHR40455:SF1">
    <property type="entry name" value="ANTITOXIN HIGA"/>
    <property type="match status" value="1"/>
</dbReference>
<name>X1KZY3_9ZZZZ</name>
<protein>
    <recommendedName>
        <fullName evidence="2">IrrE N-terminal-like domain-containing protein</fullName>
    </recommendedName>
</protein>
<feature type="non-terminal residue" evidence="3">
    <location>
        <position position="350"/>
    </location>
</feature>
<dbReference type="EMBL" id="BARV01007779">
    <property type="protein sequence ID" value="GAI12627.1"/>
    <property type="molecule type" value="Genomic_DNA"/>
</dbReference>
<evidence type="ECO:0000259" key="2">
    <source>
        <dbReference type="Pfam" id="PF06114"/>
    </source>
</evidence>
<feature type="domain" description="IrrE N-terminal-like" evidence="2">
    <location>
        <begin position="281"/>
        <end position="342"/>
    </location>
</feature>
<dbReference type="InterPro" id="IPR001387">
    <property type="entry name" value="Cro/C1-type_HTH"/>
</dbReference>
<dbReference type="GO" id="GO:0001046">
    <property type="term" value="F:core promoter sequence-specific DNA binding"/>
    <property type="evidence" value="ECO:0007669"/>
    <property type="project" value="TreeGrafter"/>
</dbReference>
<organism evidence="3">
    <name type="scientific">marine sediment metagenome</name>
    <dbReference type="NCBI Taxonomy" id="412755"/>
    <lineage>
        <taxon>unclassified sequences</taxon>
        <taxon>metagenomes</taxon>
        <taxon>ecological metagenomes</taxon>
    </lineage>
</organism>
<accession>X1KZY3</accession>
<dbReference type="InterPro" id="IPR010359">
    <property type="entry name" value="IrrE_HExxH"/>
</dbReference>
<dbReference type="Gene3D" id="1.10.10.2910">
    <property type="match status" value="1"/>
</dbReference>
<dbReference type="AlphaFoldDB" id="X1KZY3"/>
<comment type="similarity">
    <text evidence="1">Belongs to the short-chain fatty acyl-CoA assimilation regulator (ScfR) family.</text>
</comment>
<comment type="caution">
    <text evidence="3">The sequence shown here is derived from an EMBL/GenBank/DDBJ whole genome shotgun (WGS) entry which is preliminary data.</text>
</comment>
<dbReference type="Pfam" id="PF06114">
    <property type="entry name" value="Peptidase_M78"/>
    <property type="match status" value="1"/>
</dbReference>
<sequence length="350" mass="39825">MNKVIKNKTDYEETLFALENLLDRDPAPGTPENEELELLTLLIQDYESRQYQLVPPNPIEAISFRMEQQNITPRDLIPYIGSRSKVSEVLAGKRSLTLSMIRALHSGLGIPASVLIQEQNPDEKIEVDWERFPIRQMISWGWIPAPTHPSLLRSEDILRPFFEKSGALNLQAVLCRSSTHIRSARSMDDYALAAWSAQVLAKASVTPQVTQYTPRILTPDFLRGLAQLSVSDEGPLTVRDHLREYGIQLVVERHLPRTYLDGALLISNKSFPVIGLTLRYDRIDNFWFTLMHELAHLALHLDSESNIFYDDLDIEAEDDPTEREANQLAGEALIPYDAWEKSPASRLRSP</sequence>
<dbReference type="PANTHER" id="PTHR40455">
    <property type="entry name" value="ANTITOXIN HIGA"/>
    <property type="match status" value="1"/>
</dbReference>
<dbReference type="GO" id="GO:0006355">
    <property type="term" value="P:regulation of DNA-templated transcription"/>
    <property type="evidence" value="ECO:0007669"/>
    <property type="project" value="InterPro"/>
</dbReference>
<dbReference type="Gene3D" id="1.10.260.40">
    <property type="entry name" value="lambda repressor-like DNA-binding domains"/>
    <property type="match status" value="1"/>
</dbReference>
<evidence type="ECO:0000313" key="3">
    <source>
        <dbReference type="EMBL" id="GAI12627.1"/>
    </source>
</evidence>
<proteinExistence type="inferred from homology"/>
<evidence type="ECO:0000256" key="1">
    <source>
        <dbReference type="ARBA" id="ARBA00007227"/>
    </source>
</evidence>
<gene>
    <name evidence="3" type="ORF">S06H3_15786</name>
</gene>
<dbReference type="CDD" id="cd00093">
    <property type="entry name" value="HTH_XRE"/>
    <property type="match status" value="1"/>
</dbReference>
<dbReference type="InterPro" id="IPR039060">
    <property type="entry name" value="Antitox_HigA"/>
</dbReference>
<dbReference type="InterPro" id="IPR010982">
    <property type="entry name" value="Lambda_DNA-bd_dom_sf"/>
</dbReference>
<reference evidence="3" key="1">
    <citation type="journal article" date="2014" name="Front. Microbiol.">
        <title>High frequency of phylogenetically diverse reductive dehalogenase-homologous genes in deep subseafloor sedimentary metagenomes.</title>
        <authorList>
            <person name="Kawai M."/>
            <person name="Futagami T."/>
            <person name="Toyoda A."/>
            <person name="Takaki Y."/>
            <person name="Nishi S."/>
            <person name="Hori S."/>
            <person name="Arai W."/>
            <person name="Tsubouchi T."/>
            <person name="Morono Y."/>
            <person name="Uchiyama I."/>
            <person name="Ito T."/>
            <person name="Fujiyama A."/>
            <person name="Inagaki F."/>
            <person name="Takami H."/>
        </authorList>
    </citation>
    <scope>NUCLEOTIDE SEQUENCE</scope>
    <source>
        <strain evidence="3">Expedition CK06-06</strain>
    </source>
</reference>